<sequence length="392" mass="43901">MVPDEAVTIGETSYDDPEELQAVTATLCSYFLYRRVAHRNLTHRRRNSFYSLPRVHQELLQNAPICYLKTLGLIDEAIEQNSLLAESIFRSAADAFGVELNATGRRALEQNPSSEDLDKVRSTLKQFYRDWSVEGQAERTACYGPVMDELEERFGKLGDDKSKIKIVVPGAGLARLAFDIAVAGYTSQGNEFSYHQLMASNFILNHTTKANEFTIHPFISTFSNHRTRSNQLRHVSIPDVHPATLLSACTANQNNDNAPAGERFSMIAGDFQTCYNGPDSAGAFDVCATVFFLDTAPNICAYLATIHNLLSPGGLWINLGPLLWHYEDQKPPKRDDDEGSVELSLDEVLELVEMSGFKIVKRRSKETTAYVGDERSMLTHIYEGEFWVAEKV</sequence>
<evidence type="ECO:0000256" key="5">
    <source>
        <dbReference type="ARBA" id="ARBA00022691"/>
    </source>
</evidence>
<accession>A0ABR3GAQ0</accession>
<evidence type="ECO:0000313" key="6">
    <source>
        <dbReference type="EMBL" id="KAL0633019.1"/>
    </source>
</evidence>
<dbReference type="SUPFAM" id="SSF53335">
    <property type="entry name" value="S-adenosyl-L-methionine-dependent methyltransferases"/>
    <property type="match status" value="1"/>
</dbReference>
<keyword evidence="5" id="KW-0949">S-adenosyl-L-methionine</keyword>
<comment type="caution">
    <text evidence="6">The sequence shown here is derived from an EMBL/GenBank/DDBJ whole genome shotgun (WGS) entry which is preliminary data.</text>
</comment>
<comment type="similarity">
    <text evidence="1">Belongs to the carnosine N-methyltransferase family.</text>
</comment>
<dbReference type="InterPro" id="IPR029063">
    <property type="entry name" value="SAM-dependent_MTases_sf"/>
</dbReference>
<dbReference type="PANTHER" id="PTHR12303">
    <property type="entry name" value="CARNOSINE N-METHYLTRANSFERASE"/>
    <property type="match status" value="1"/>
</dbReference>
<evidence type="ECO:0000313" key="7">
    <source>
        <dbReference type="Proteomes" id="UP001447188"/>
    </source>
</evidence>
<reference evidence="6 7" key="1">
    <citation type="submission" date="2024-02" db="EMBL/GenBank/DDBJ databases">
        <title>Discinaceae phylogenomics.</title>
        <authorList>
            <person name="Dirks A.C."/>
            <person name="James T.Y."/>
        </authorList>
    </citation>
    <scope>NUCLEOTIDE SEQUENCE [LARGE SCALE GENOMIC DNA]</scope>
    <source>
        <strain evidence="6 7">ACD0624</strain>
    </source>
</reference>
<keyword evidence="4" id="KW-0808">Transferase</keyword>
<keyword evidence="3" id="KW-0489">Methyltransferase</keyword>
<name>A0ABR3GAQ0_9PEZI</name>
<keyword evidence="7" id="KW-1185">Reference proteome</keyword>
<dbReference type="SMART" id="SM01296">
    <property type="entry name" value="N2227"/>
    <property type="match status" value="1"/>
</dbReference>
<gene>
    <name evidence="6" type="ORF">Q9L58_008081</name>
</gene>
<dbReference type="PANTHER" id="PTHR12303:SF6">
    <property type="entry name" value="CARNOSINE N-METHYLTRANSFERASE"/>
    <property type="match status" value="1"/>
</dbReference>
<dbReference type="EMBL" id="JBBBZM010000140">
    <property type="protein sequence ID" value="KAL0633019.1"/>
    <property type="molecule type" value="Genomic_DNA"/>
</dbReference>
<dbReference type="Proteomes" id="UP001447188">
    <property type="component" value="Unassembled WGS sequence"/>
</dbReference>
<organism evidence="6 7">
    <name type="scientific">Discina gigas</name>
    <dbReference type="NCBI Taxonomy" id="1032678"/>
    <lineage>
        <taxon>Eukaryota</taxon>
        <taxon>Fungi</taxon>
        <taxon>Dikarya</taxon>
        <taxon>Ascomycota</taxon>
        <taxon>Pezizomycotina</taxon>
        <taxon>Pezizomycetes</taxon>
        <taxon>Pezizales</taxon>
        <taxon>Discinaceae</taxon>
        <taxon>Discina</taxon>
    </lineage>
</organism>
<dbReference type="InterPro" id="IPR012901">
    <property type="entry name" value="CARME"/>
</dbReference>
<evidence type="ECO:0000256" key="3">
    <source>
        <dbReference type="ARBA" id="ARBA00022603"/>
    </source>
</evidence>
<dbReference type="EC" id="2.1.1.22" evidence="2"/>
<proteinExistence type="inferred from homology"/>
<evidence type="ECO:0000256" key="2">
    <source>
        <dbReference type="ARBA" id="ARBA00012003"/>
    </source>
</evidence>
<dbReference type="Pfam" id="PF07942">
    <property type="entry name" value="CARME"/>
    <property type="match status" value="1"/>
</dbReference>
<evidence type="ECO:0000256" key="1">
    <source>
        <dbReference type="ARBA" id="ARBA00010086"/>
    </source>
</evidence>
<dbReference type="Gene3D" id="3.40.50.150">
    <property type="entry name" value="Vaccinia Virus protein VP39"/>
    <property type="match status" value="1"/>
</dbReference>
<protein>
    <recommendedName>
        <fullName evidence="2">carnosine N-methyltransferase</fullName>
        <ecNumber evidence="2">2.1.1.22</ecNumber>
    </recommendedName>
</protein>
<evidence type="ECO:0000256" key="4">
    <source>
        <dbReference type="ARBA" id="ARBA00022679"/>
    </source>
</evidence>